<organism evidence="3 4">
    <name type="scientific">Pontibacter virosus</name>
    <dbReference type="NCBI Taxonomy" id="1765052"/>
    <lineage>
        <taxon>Bacteria</taxon>
        <taxon>Pseudomonadati</taxon>
        <taxon>Bacteroidota</taxon>
        <taxon>Cytophagia</taxon>
        <taxon>Cytophagales</taxon>
        <taxon>Hymenobacteraceae</taxon>
        <taxon>Pontibacter</taxon>
    </lineage>
</organism>
<keyword evidence="4" id="KW-1185">Reference proteome</keyword>
<evidence type="ECO:0000256" key="2">
    <source>
        <dbReference type="SAM" id="SignalP"/>
    </source>
</evidence>
<accession>A0A2U1B4X5</accession>
<evidence type="ECO:0000313" key="3">
    <source>
        <dbReference type="EMBL" id="PVY43651.1"/>
    </source>
</evidence>
<gene>
    <name evidence="3" type="ORF">C8E01_1017</name>
</gene>
<evidence type="ECO:0008006" key="5">
    <source>
        <dbReference type="Google" id="ProtNLM"/>
    </source>
</evidence>
<reference evidence="3 4" key="1">
    <citation type="submission" date="2018-04" db="EMBL/GenBank/DDBJ databases">
        <title>Genomic Encyclopedia of Type Strains, Phase IV (KMG-IV): sequencing the most valuable type-strain genomes for metagenomic binning, comparative biology and taxonomic classification.</title>
        <authorList>
            <person name="Goeker M."/>
        </authorList>
    </citation>
    <scope>NUCLEOTIDE SEQUENCE [LARGE SCALE GENOMIC DNA]</scope>
    <source>
        <strain evidence="3 4">DSM 100231</strain>
    </source>
</reference>
<evidence type="ECO:0000313" key="4">
    <source>
        <dbReference type="Proteomes" id="UP000245466"/>
    </source>
</evidence>
<dbReference type="Proteomes" id="UP000245466">
    <property type="component" value="Unassembled WGS sequence"/>
</dbReference>
<proteinExistence type="predicted"/>
<evidence type="ECO:0000256" key="1">
    <source>
        <dbReference type="SAM" id="MobiDB-lite"/>
    </source>
</evidence>
<name>A0A2U1B4X5_9BACT</name>
<dbReference type="EMBL" id="QEKI01000001">
    <property type="protein sequence ID" value="PVY43651.1"/>
    <property type="molecule type" value="Genomic_DNA"/>
</dbReference>
<dbReference type="RefSeq" id="WP_116541342.1">
    <property type="nucleotide sequence ID" value="NZ_QEKI01000001.1"/>
</dbReference>
<keyword evidence="2" id="KW-0732">Signal</keyword>
<dbReference type="AlphaFoldDB" id="A0A2U1B4X5"/>
<sequence length="98" mass="10428">MKKINLSMLAILLGTALAVAGVEGNSQPEAQQEQWFLLQMGGDPSDPNDYTITGGSPSNCVVGDHRCAILAEEDATKPGKPTQDGVDDPAREVFRSQQ</sequence>
<feature type="compositionally biased region" description="Basic and acidic residues" evidence="1">
    <location>
        <begin position="88"/>
        <end position="98"/>
    </location>
</feature>
<dbReference type="OrthoDB" id="712355at2"/>
<feature type="region of interest" description="Disordered" evidence="1">
    <location>
        <begin position="72"/>
        <end position="98"/>
    </location>
</feature>
<feature type="signal peptide" evidence="2">
    <location>
        <begin position="1"/>
        <end position="20"/>
    </location>
</feature>
<protein>
    <recommendedName>
        <fullName evidence="5">Secreted protein</fullName>
    </recommendedName>
</protein>
<feature type="chain" id="PRO_5015731893" description="Secreted protein" evidence="2">
    <location>
        <begin position="21"/>
        <end position="98"/>
    </location>
</feature>
<comment type="caution">
    <text evidence="3">The sequence shown here is derived from an EMBL/GenBank/DDBJ whole genome shotgun (WGS) entry which is preliminary data.</text>
</comment>